<dbReference type="PANTHER" id="PTHR30598">
    <property type="entry name" value="NITRATE REDUCTASE PRIVATE CHAPERONE, REDOX ENZYME MATURATION PROTEIN REMP FAMILY"/>
    <property type="match status" value="1"/>
</dbReference>
<comment type="caution">
    <text evidence="11">The sequence shown here is derived from an EMBL/GenBank/DDBJ whole genome shotgun (WGS) entry which is preliminary data.</text>
</comment>
<evidence type="ECO:0000256" key="5">
    <source>
        <dbReference type="ARBA" id="ARBA00022982"/>
    </source>
</evidence>
<dbReference type="GO" id="GO:0020037">
    <property type="term" value="F:heme binding"/>
    <property type="evidence" value="ECO:0007669"/>
    <property type="project" value="TreeGrafter"/>
</dbReference>
<feature type="domain" description="NarG-like" evidence="10">
    <location>
        <begin position="3"/>
        <end position="219"/>
    </location>
</feature>
<proteinExistence type="predicted"/>
<dbReference type="RefSeq" id="WP_183359234.1">
    <property type="nucleotide sequence ID" value="NZ_BLXZ01000001.1"/>
</dbReference>
<dbReference type="GO" id="GO:0009055">
    <property type="term" value="F:electron transfer activity"/>
    <property type="evidence" value="ECO:0007669"/>
    <property type="project" value="TreeGrafter"/>
</dbReference>
<dbReference type="GO" id="GO:0019645">
    <property type="term" value="P:anaerobic electron transport chain"/>
    <property type="evidence" value="ECO:0007669"/>
    <property type="project" value="TreeGrafter"/>
</dbReference>
<dbReference type="PANTHER" id="PTHR30598:SF3">
    <property type="entry name" value="RESPIRATORY NITRATE REDUCTASE 1 GAMMA CHAIN"/>
    <property type="match status" value="1"/>
</dbReference>
<keyword evidence="12" id="KW-1185">Reference proteome</keyword>
<comment type="subcellular location">
    <subcellularLocation>
        <location evidence="1">Cell membrane</location>
        <topology evidence="1">Multi-pass membrane protein</topology>
    </subcellularLocation>
</comment>
<reference evidence="12" key="1">
    <citation type="submission" date="2020-06" db="EMBL/GenBank/DDBJ databases">
        <title>Draft genomic sequecing of Geomonas sp. Red745.</title>
        <authorList>
            <person name="Itoh H."/>
            <person name="Xu Z.X."/>
            <person name="Ushijima N."/>
            <person name="Masuda Y."/>
            <person name="Shiratori Y."/>
            <person name="Senoo K."/>
        </authorList>
    </citation>
    <scope>NUCLEOTIDE SEQUENCE [LARGE SCALE GENOMIC DNA]</scope>
    <source>
        <strain evidence="12">Red745</strain>
    </source>
</reference>
<feature type="transmembrane region" description="Helical" evidence="9">
    <location>
        <begin position="6"/>
        <end position="27"/>
    </location>
</feature>
<keyword evidence="5" id="KW-0249">Electron transport</keyword>
<dbReference type="GO" id="GO:0005886">
    <property type="term" value="C:plasma membrane"/>
    <property type="evidence" value="ECO:0007669"/>
    <property type="project" value="UniProtKB-SubCell"/>
</dbReference>
<dbReference type="EMBL" id="BLXZ01000001">
    <property type="protein sequence ID" value="GFO66698.1"/>
    <property type="molecule type" value="Genomic_DNA"/>
</dbReference>
<evidence type="ECO:0000313" key="11">
    <source>
        <dbReference type="EMBL" id="GFO66698.1"/>
    </source>
</evidence>
<evidence type="ECO:0000256" key="1">
    <source>
        <dbReference type="ARBA" id="ARBA00004651"/>
    </source>
</evidence>
<evidence type="ECO:0000256" key="8">
    <source>
        <dbReference type="ARBA" id="ARBA00023136"/>
    </source>
</evidence>
<keyword evidence="7" id="KW-0560">Oxidoreductase</keyword>
<dbReference type="Pfam" id="PF02665">
    <property type="entry name" value="Nitrate_red_gam"/>
    <property type="match status" value="1"/>
</dbReference>
<name>A0A6V8N2E2_9BACT</name>
<feature type="transmembrane region" description="Helical" evidence="9">
    <location>
        <begin position="181"/>
        <end position="204"/>
    </location>
</feature>
<evidence type="ECO:0000256" key="3">
    <source>
        <dbReference type="ARBA" id="ARBA00022475"/>
    </source>
</evidence>
<keyword evidence="8 9" id="KW-0472">Membrane</keyword>
<dbReference type="InterPro" id="IPR036197">
    <property type="entry name" value="NarG-like_sf"/>
</dbReference>
<accession>A0A6V8N2E2</accession>
<dbReference type="InterPro" id="IPR051936">
    <property type="entry name" value="Heme-iron_electron_transfer"/>
</dbReference>
<protein>
    <submittedName>
        <fullName evidence="11">Nitrate reductase subunit gamma</fullName>
    </submittedName>
</protein>
<dbReference type="GO" id="GO:0008940">
    <property type="term" value="F:nitrate reductase activity"/>
    <property type="evidence" value="ECO:0007669"/>
    <property type="project" value="TreeGrafter"/>
</dbReference>
<evidence type="ECO:0000313" key="12">
    <source>
        <dbReference type="Proteomes" id="UP000587586"/>
    </source>
</evidence>
<evidence type="ECO:0000256" key="4">
    <source>
        <dbReference type="ARBA" id="ARBA00022692"/>
    </source>
</evidence>
<evidence type="ECO:0000256" key="7">
    <source>
        <dbReference type="ARBA" id="ARBA00023002"/>
    </source>
</evidence>
<dbReference type="SUPFAM" id="SSF103501">
    <property type="entry name" value="Respiratory nitrate reductase 1 gamma chain"/>
    <property type="match status" value="1"/>
</dbReference>
<dbReference type="Gene3D" id="1.20.950.20">
    <property type="entry name" value="Transmembrane di-heme cytochromes, Chain C"/>
    <property type="match status" value="1"/>
</dbReference>
<dbReference type="InterPro" id="IPR023234">
    <property type="entry name" value="NarG-like_domain"/>
</dbReference>
<feature type="transmembrane region" description="Helical" evidence="9">
    <location>
        <begin position="119"/>
        <end position="142"/>
    </location>
</feature>
<evidence type="ECO:0000256" key="6">
    <source>
        <dbReference type="ARBA" id="ARBA00022989"/>
    </source>
</evidence>
<feature type="transmembrane region" description="Helical" evidence="9">
    <location>
        <begin position="84"/>
        <end position="107"/>
    </location>
</feature>
<evidence type="ECO:0000256" key="2">
    <source>
        <dbReference type="ARBA" id="ARBA00022448"/>
    </source>
</evidence>
<keyword evidence="3" id="KW-1003">Cell membrane</keyword>
<dbReference type="AlphaFoldDB" id="A0A6V8N2E2"/>
<evidence type="ECO:0000259" key="10">
    <source>
        <dbReference type="Pfam" id="PF02665"/>
    </source>
</evidence>
<evidence type="ECO:0000256" key="9">
    <source>
        <dbReference type="SAM" id="Phobius"/>
    </source>
</evidence>
<gene>
    <name evidence="11" type="ORF">GMLC_02770</name>
</gene>
<keyword evidence="6 9" id="KW-1133">Transmembrane helix</keyword>
<feature type="transmembrane region" description="Helical" evidence="9">
    <location>
        <begin position="53"/>
        <end position="78"/>
    </location>
</feature>
<sequence>MLNTLIFVALPYVALALLFGVSISRYLTNRLTWSAYSTELLERNLLYWGSNPWHYGIIPLLFAHLIPVIFATAVALLLGNQATLLILEGIALGLGLLALLGILLLLLRRVNSSILKRATYFSDWLILILLLVQTGTGVYMSAFLRWGSLWYLHAAVPYFRSIWYCNPQVEYLADFPPVVKLHVACAMVILAVLPFTKLVHLLYLPIDFLKDAPILYRWRGGRVAKREF</sequence>
<keyword evidence="4 9" id="KW-0812">Transmembrane</keyword>
<organism evidence="11 12">
    <name type="scientific">Geomonas limicola</name>
    <dbReference type="NCBI Taxonomy" id="2740186"/>
    <lineage>
        <taxon>Bacteria</taxon>
        <taxon>Pseudomonadati</taxon>
        <taxon>Thermodesulfobacteriota</taxon>
        <taxon>Desulfuromonadia</taxon>
        <taxon>Geobacterales</taxon>
        <taxon>Geobacteraceae</taxon>
        <taxon>Geomonas</taxon>
    </lineage>
</organism>
<dbReference type="Proteomes" id="UP000587586">
    <property type="component" value="Unassembled WGS sequence"/>
</dbReference>
<keyword evidence="2" id="KW-0813">Transport</keyword>